<evidence type="ECO:0000313" key="1">
    <source>
        <dbReference type="EMBL" id="NBJ24741.1"/>
    </source>
</evidence>
<accession>A0ABW9Z0Y8</accession>
<dbReference type="RefSeq" id="WP_161722029.1">
    <property type="nucleotide sequence ID" value="NZ_JAAAXI010000003.1"/>
</dbReference>
<organism evidence="1 2">
    <name type="scientific">Microvirga arsenatis</name>
    <dbReference type="NCBI Taxonomy" id="2692265"/>
    <lineage>
        <taxon>Bacteria</taxon>
        <taxon>Pseudomonadati</taxon>
        <taxon>Pseudomonadota</taxon>
        <taxon>Alphaproteobacteria</taxon>
        <taxon>Hyphomicrobiales</taxon>
        <taxon>Methylobacteriaceae</taxon>
        <taxon>Microvirga</taxon>
    </lineage>
</organism>
<dbReference type="Proteomes" id="UP000818323">
    <property type="component" value="Unassembled WGS sequence"/>
</dbReference>
<keyword evidence="2" id="KW-1185">Reference proteome</keyword>
<evidence type="ECO:0000313" key="2">
    <source>
        <dbReference type="Proteomes" id="UP000818323"/>
    </source>
</evidence>
<reference evidence="1 2" key="1">
    <citation type="submission" date="2020-01" db="EMBL/GenBank/DDBJ databases">
        <title>Microvirga sp. nov., an arsenate reduction bacterium isolated from Tibet hotspring sediments.</title>
        <authorList>
            <person name="Yuan C.-G."/>
        </authorList>
    </citation>
    <scope>NUCLEOTIDE SEQUENCE [LARGE SCALE GENOMIC DNA]</scope>
    <source>
        <strain evidence="1 2">SYSU G3D203</strain>
    </source>
</reference>
<proteinExistence type="predicted"/>
<gene>
    <name evidence="1" type="ORF">GR303_10280</name>
</gene>
<sequence>MSSSPQYRNDFAFPWDVDHQPKNNLIEGIERFYRLCHLRWRIVQRYGGAARPMLKRVGGALDQTVLATALIVLPKVFAGWDKVRPALASQARALMPFLPFDTAEDEALKRDPIWELLADFKALSPDQQDKAARNLALLWGHFEDSFGGLSRFLDQPRTEQTHYLDKLAAASRRMRLARGSEVAFHYVTVELMRQYVACFQAGRSDRAALSVATCVATLINRGRMMTPAIAPPAMAA</sequence>
<dbReference type="EMBL" id="JAAAXJ010000004">
    <property type="protein sequence ID" value="NBJ24741.1"/>
    <property type="molecule type" value="Genomic_DNA"/>
</dbReference>
<comment type="caution">
    <text evidence="1">The sequence shown here is derived from an EMBL/GenBank/DDBJ whole genome shotgun (WGS) entry which is preliminary data.</text>
</comment>
<protein>
    <submittedName>
        <fullName evidence="1">Uncharacterized protein</fullName>
    </submittedName>
</protein>
<name>A0ABW9Z0Y8_9HYPH</name>